<dbReference type="STRING" id="207559.Dde_3600"/>
<dbReference type="CDD" id="cd07187">
    <property type="entry name" value="YvcK_like"/>
    <property type="match status" value="1"/>
</dbReference>
<dbReference type="PANTHER" id="PTHR31240:SF0">
    <property type="entry name" value="MATERNAL EFFECT EMBRYO ARREST 18"/>
    <property type="match status" value="1"/>
</dbReference>
<evidence type="ECO:0000313" key="2">
    <source>
        <dbReference type="Proteomes" id="UP000002710"/>
    </source>
</evidence>
<dbReference type="KEGG" id="dde:Dde_3600"/>
<gene>
    <name evidence="1" type="ordered locus">Dde_3600</name>
</gene>
<dbReference type="SMR" id="Q30VA3"/>
<dbReference type="AlphaFoldDB" id="Q30VA3"/>
<dbReference type="Gene3D" id="3.40.50.10680">
    <property type="entry name" value="CofD-like domains"/>
    <property type="match status" value="1"/>
</dbReference>
<evidence type="ECO:0000313" key="1">
    <source>
        <dbReference type="EMBL" id="ABB40393.1"/>
    </source>
</evidence>
<dbReference type="HOGENOM" id="CLU_044041_0_1_7"/>
<dbReference type="Pfam" id="PF01933">
    <property type="entry name" value="CofD"/>
    <property type="match status" value="1"/>
</dbReference>
<evidence type="ECO:0008006" key="3">
    <source>
        <dbReference type="Google" id="ProtNLM"/>
    </source>
</evidence>
<dbReference type="SUPFAM" id="SSF142338">
    <property type="entry name" value="CofD-like"/>
    <property type="match status" value="1"/>
</dbReference>
<dbReference type="Proteomes" id="UP000002710">
    <property type="component" value="Chromosome"/>
</dbReference>
<name>Q30VA3_OLEA2</name>
<sequence length="391" mass="43047">MRITITRDITLPDAVKLERFRHSPHLGPRILFFSGGTALRALSADITRYTHNSIHLITPFDSGGSSATLRKTFNIPAVGDIRNRLMALADQTIQGNPEMFELFSYRLPRNAVQDSLLDELATIAYGEHPLVVHVPDPLRAIVRNHLHQFIKMMPDDFDLRGASIGNLVLAAGYLANRRHLDPVIYIFSKMVQVLGTVRPIVNSNAHLCVRLQDGRIICGQHRFTGKSEAPVTAPISDIWLAANEHDPSPVSVSIREKTRDLICSAELVCYPMGSFFSSVMANLLPRGVGRAVAANHCPKVFVPNTGHDPELAGHDTGSQVRMLLDQLKRDDSAITDTDVLNFILLDTACPRFSGETALEARGIRILRVPLTAAADGPIDPERLNPILLSLC</sequence>
<dbReference type="NCBIfam" id="TIGR04357">
    <property type="entry name" value="CofD_rel_GAK"/>
    <property type="match status" value="1"/>
</dbReference>
<dbReference type="PANTHER" id="PTHR31240">
    <property type="entry name" value="MATERNAL EFFECT EMBRYO ARREST 18"/>
    <property type="match status" value="1"/>
</dbReference>
<accession>Q30VA3</accession>
<dbReference type="EMBL" id="CP000112">
    <property type="protein sequence ID" value="ABB40393.1"/>
    <property type="molecule type" value="Genomic_DNA"/>
</dbReference>
<dbReference type="InterPro" id="IPR002882">
    <property type="entry name" value="CofD"/>
</dbReference>
<dbReference type="InterPro" id="IPR038136">
    <property type="entry name" value="CofD-like_dom_sf"/>
</dbReference>
<dbReference type="RefSeq" id="WP_011369273.1">
    <property type="nucleotide sequence ID" value="NC_007519.1"/>
</dbReference>
<dbReference type="GO" id="GO:0043743">
    <property type="term" value="F:LPPG:FO 2-phospho-L-lactate transferase activity"/>
    <property type="evidence" value="ECO:0007669"/>
    <property type="project" value="InterPro"/>
</dbReference>
<organism evidence="1 2">
    <name type="scientific">Oleidesulfovibrio alaskensis (strain ATCC BAA-1058 / DSM 17464 / G20)</name>
    <name type="common">Desulfovibrio alaskensis</name>
    <dbReference type="NCBI Taxonomy" id="207559"/>
    <lineage>
        <taxon>Bacteria</taxon>
        <taxon>Pseudomonadati</taxon>
        <taxon>Thermodesulfobacteriota</taxon>
        <taxon>Desulfovibrionia</taxon>
        <taxon>Desulfovibrionales</taxon>
        <taxon>Desulfovibrionaceae</taxon>
        <taxon>Oleidesulfovibrio</taxon>
    </lineage>
</organism>
<keyword evidence="2" id="KW-1185">Reference proteome</keyword>
<proteinExistence type="predicted"/>
<dbReference type="InterPro" id="IPR027591">
    <property type="entry name" value="CofD-rel_GAK"/>
</dbReference>
<dbReference type="eggNOG" id="COG0391">
    <property type="taxonomic scope" value="Bacteria"/>
</dbReference>
<protein>
    <recommendedName>
        <fullName evidence="3">GAK system CofD-like protein</fullName>
    </recommendedName>
</protein>
<reference evidence="1 2" key="1">
    <citation type="journal article" date="2011" name="J. Bacteriol.">
        <title>Complete genome sequence and updated annotation of Desulfovibrio alaskensis G20.</title>
        <authorList>
            <person name="Hauser L.J."/>
            <person name="Land M.L."/>
            <person name="Brown S.D."/>
            <person name="Larimer F."/>
            <person name="Keller K.L."/>
            <person name="Rapp-Giles B.J."/>
            <person name="Price M.N."/>
            <person name="Lin M."/>
            <person name="Bruce D.C."/>
            <person name="Detter J.C."/>
            <person name="Tapia R."/>
            <person name="Han C.S."/>
            <person name="Goodwin L.A."/>
            <person name="Cheng J.F."/>
            <person name="Pitluck S."/>
            <person name="Copeland A."/>
            <person name="Lucas S."/>
            <person name="Nolan M."/>
            <person name="Lapidus A.L."/>
            <person name="Palumbo A.V."/>
            <person name="Wall J.D."/>
        </authorList>
    </citation>
    <scope>NUCLEOTIDE SEQUENCE [LARGE SCALE GENOMIC DNA]</scope>
    <source>
        <strain evidence="2">ATCC BAA 1058 / DSM 17464 / G20</strain>
    </source>
</reference>